<evidence type="ECO:0000259" key="1">
    <source>
        <dbReference type="Pfam" id="PF01814"/>
    </source>
</evidence>
<organism evidence="2 3">
    <name type="scientific">Acuticoccus sediminis</name>
    <dbReference type="NCBI Taxonomy" id="2184697"/>
    <lineage>
        <taxon>Bacteria</taxon>
        <taxon>Pseudomonadati</taxon>
        <taxon>Pseudomonadota</taxon>
        <taxon>Alphaproteobacteria</taxon>
        <taxon>Hyphomicrobiales</taxon>
        <taxon>Amorphaceae</taxon>
        <taxon>Acuticoccus</taxon>
    </lineage>
</organism>
<dbReference type="InterPro" id="IPR012312">
    <property type="entry name" value="Hemerythrin-like"/>
</dbReference>
<dbReference type="Proteomes" id="UP000249590">
    <property type="component" value="Unassembled WGS sequence"/>
</dbReference>
<accession>A0A8B2P2U1</accession>
<dbReference type="OrthoDB" id="6077989at2"/>
<dbReference type="EMBL" id="QHHQ01000001">
    <property type="protein sequence ID" value="RAI04466.1"/>
    <property type="molecule type" value="Genomic_DNA"/>
</dbReference>
<sequence length="189" mass="21109">MPLGLFDRGPIDDEVAVLRARYPREIWPTHHNLGETAQFWLQRHDMFRELGEMLRAGSVEFAEGRVEAGPFMGWLAPRLNVFLQQLHSHHHVEDEHYFPIFRAADARLGAGFDLLDADHHVIDALLHELADAGNALQLGLKGRGDVPGASAHLADRLARASTGLMRHLDDEEDIVVPLILDRSEPGLGL</sequence>
<comment type="caution">
    <text evidence="2">The sequence shown here is derived from an EMBL/GenBank/DDBJ whole genome shotgun (WGS) entry which is preliminary data.</text>
</comment>
<protein>
    <submittedName>
        <fullName evidence="2">Cation-binding protein</fullName>
    </submittedName>
</protein>
<dbReference type="AlphaFoldDB" id="A0A8B2P2U1"/>
<keyword evidence="3" id="KW-1185">Reference proteome</keyword>
<dbReference type="CDD" id="cd12108">
    <property type="entry name" value="Hr-like"/>
    <property type="match status" value="1"/>
</dbReference>
<evidence type="ECO:0000313" key="3">
    <source>
        <dbReference type="Proteomes" id="UP000249590"/>
    </source>
</evidence>
<dbReference type="Pfam" id="PF01814">
    <property type="entry name" value="Hemerythrin"/>
    <property type="match status" value="1"/>
</dbReference>
<gene>
    <name evidence="2" type="ORF">DLJ53_02410</name>
</gene>
<feature type="domain" description="Hemerythrin-like" evidence="1">
    <location>
        <begin position="39"/>
        <end position="179"/>
    </location>
</feature>
<reference evidence="2 3" key="1">
    <citation type="submission" date="2018-05" db="EMBL/GenBank/DDBJ databases">
        <title>Acuticoccus sediminis sp. nov., isolated from deep-sea sediment of Indian Ocean.</title>
        <authorList>
            <person name="Liu X."/>
            <person name="Lai Q."/>
            <person name="Du Y."/>
            <person name="Sun F."/>
            <person name="Zhang X."/>
            <person name="Wang S."/>
            <person name="Shao Z."/>
        </authorList>
    </citation>
    <scope>NUCLEOTIDE SEQUENCE [LARGE SCALE GENOMIC DNA]</scope>
    <source>
        <strain evidence="2 3">PTG4-2</strain>
    </source>
</reference>
<dbReference type="Gene3D" id="1.20.120.520">
    <property type="entry name" value="nmb1532 protein domain like"/>
    <property type="match status" value="1"/>
</dbReference>
<proteinExistence type="predicted"/>
<evidence type="ECO:0000313" key="2">
    <source>
        <dbReference type="EMBL" id="RAI04466.1"/>
    </source>
</evidence>
<name>A0A8B2P2U1_9HYPH</name>